<organism evidence="2 3">
    <name type="scientific">Chryseobacterium taklimakanense</name>
    <dbReference type="NCBI Taxonomy" id="536441"/>
    <lineage>
        <taxon>Bacteria</taxon>
        <taxon>Pseudomonadati</taxon>
        <taxon>Bacteroidota</taxon>
        <taxon>Flavobacteriia</taxon>
        <taxon>Flavobacteriales</taxon>
        <taxon>Weeksellaceae</taxon>
        <taxon>Chryseobacterium group</taxon>
        <taxon>Chryseobacterium</taxon>
    </lineage>
</organism>
<dbReference type="AlphaFoldDB" id="A0A239WDP4"/>
<dbReference type="PROSITE" id="PS51257">
    <property type="entry name" value="PROKAR_LIPOPROTEIN"/>
    <property type="match status" value="1"/>
</dbReference>
<reference evidence="2 3" key="1">
    <citation type="submission" date="2017-06" db="EMBL/GenBank/DDBJ databases">
        <authorList>
            <consortium name="Pathogen Informatics"/>
        </authorList>
    </citation>
    <scope>NUCLEOTIDE SEQUENCE [LARGE SCALE GENOMIC DNA]</scope>
    <source>
        <strain evidence="2 3">NCTC13490</strain>
    </source>
</reference>
<dbReference type="EMBL" id="LT906465">
    <property type="protein sequence ID" value="SNV32240.1"/>
    <property type="molecule type" value="Genomic_DNA"/>
</dbReference>
<evidence type="ECO:0000313" key="3">
    <source>
        <dbReference type="Proteomes" id="UP000215196"/>
    </source>
</evidence>
<accession>A0A239WDP4</accession>
<evidence type="ECO:0000256" key="1">
    <source>
        <dbReference type="SAM" id="SignalP"/>
    </source>
</evidence>
<dbReference type="Proteomes" id="UP000215196">
    <property type="component" value="Chromosome 1"/>
</dbReference>
<evidence type="ECO:0008006" key="4">
    <source>
        <dbReference type="Google" id="ProtNLM"/>
    </source>
</evidence>
<feature type="signal peptide" evidence="1">
    <location>
        <begin position="1"/>
        <end position="20"/>
    </location>
</feature>
<feature type="chain" id="PRO_5013258227" description="Alpha/beta hydrolase" evidence="1">
    <location>
        <begin position="21"/>
        <end position="212"/>
    </location>
</feature>
<gene>
    <name evidence="2" type="ORF">SAMEA4412677_00123</name>
</gene>
<sequence length="212" mass="24459">MKKLSIYLLLILLTALSCKTNDTNSKKYIYYLHGRIIEIQGKNAVSEEFGKYEFDEIVNALRVPNSEVIAEVRTENVDYLNYANKVSKQIDSLIKKGTAARNITVVGASKGAIIASNISHINHNPINYVLLAGNNDYQEQHNEWKFHGQVLCFYDDSDNIAGKNYNFWKSRENFTTKFEQIKVDKNLGHGFLYKPHKEWIVPTKKWVLKQKL</sequence>
<dbReference type="SUPFAM" id="SSF53474">
    <property type="entry name" value="alpha/beta-Hydrolases"/>
    <property type="match status" value="1"/>
</dbReference>
<name>A0A239WDP4_9FLAO</name>
<dbReference type="InterPro" id="IPR029058">
    <property type="entry name" value="AB_hydrolase_fold"/>
</dbReference>
<evidence type="ECO:0000313" key="2">
    <source>
        <dbReference type="EMBL" id="SNV32240.1"/>
    </source>
</evidence>
<keyword evidence="3" id="KW-1185">Reference proteome</keyword>
<dbReference type="KEGG" id="ctak:4412677_00123"/>
<protein>
    <recommendedName>
        <fullName evidence="4">Alpha/beta hydrolase</fullName>
    </recommendedName>
</protein>
<dbReference type="RefSeq" id="WP_220096589.1">
    <property type="nucleotide sequence ID" value="NZ_LT906465.1"/>
</dbReference>
<proteinExistence type="predicted"/>
<keyword evidence="1" id="KW-0732">Signal</keyword>